<evidence type="ECO:0000313" key="1">
    <source>
        <dbReference type="EMBL" id="QDH79211.1"/>
    </source>
</evidence>
<dbReference type="KEGG" id="echi:FKX85_09280"/>
<protein>
    <submittedName>
        <fullName evidence="1">DUF4221 domain-containing protein</fullName>
    </submittedName>
</protein>
<dbReference type="AlphaFoldDB" id="A0A514CHB1"/>
<organism evidence="1 2">
    <name type="scientific">Echinicola soli</name>
    <dbReference type="NCBI Taxonomy" id="2591634"/>
    <lineage>
        <taxon>Bacteria</taxon>
        <taxon>Pseudomonadati</taxon>
        <taxon>Bacteroidota</taxon>
        <taxon>Cytophagia</taxon>
        <taxon>Cytophagales</taxon>
        <taxon>Cyclobacteriaceae</taxon>
        <taxon>Echinicola</taxon>
    </lineage>
</organism>
<gene>
    <name evidence="1" type="ORF">FKX85_09280</name>
</gene>
<dbReference type="OrthoDB" id="833511at2"/>
<proteinExistence type="predicted"/>
<sequence length="385" mass="44802">MRLTHFWLLILLASACKQHKTDSSPNPTTYSMDTVFIDAKGEILDVDYSLFYSAIVPDQPFLYNFNHFDNHLEKIHLDKRELVSKVPFQKEGPNGTGTSLTSFQFFGHDRLLISDDLSKAKVFDLKGKVLKNINLRDHSWKGEVLSDTEKCRQKLFVDHGTIKLLTLVREEGLKAANTAELALFDLKNDSIVRFDIDPEGKIKKYSLISEDNSYLRPQIFLSIENNTPILSHQFTNEIYWYDSISKKITEVDYSGQLTPNEVSTELGNMFESTEQLFEVFEKMNEQIRFGPLVYDQKNEQYYRFSFQSEFKSKSERESLTPEIKSVNAYLTIFDNEFNVINESLIPEFNRPITHYFARDGKLWILNKENDEMAFVRIEFNYPSGS</sequence>
<accession>A0A514CHB1</accession>
<dbReference type="RefSeq" id="WP_141614458.1">
    <property type="nucleotide sequence ID" value="NZ_CP041253.1"/>
</dbReference>
<dbReference type="Proteomes" id="UP000316614">
    <property type="component" value="Chromosome"/>
</dbReference>
<dbReference type="PROSITE" id="PS51257">
    <property type="entry name" value="PROKAR_LIPOPROTEIN"/>
    <property type="match status" value="1"/>
</dbReference>
<reference evidence="1 2" key="1">
    <citation type="submission" date="2019-06" db="EMBL/GenBank/DDBJ databases">
        <title>Echinicola alkalisoli sp. nov. isolated from saline soil.</title>
        <authorList>
            <person name="Sun J.-Q."/>
            <person name="Xu L."/>
        </authorList>
    </citation>
    <scope>NUCLEOTIDE SEQUENCE [LARGE SCALE GENOMIC DNA]</scope>
    <source>
        <strain evidence="1 2">LN3S3</strain>
    </source>
</reference>
<evidence type="ECO:0000313" key="2">
    <source>
        <dbReference type="Proteomes" id="UP000316614"/>
    </source>
</evidence>
<dbReference type="InterPro" id="IPR025316">
    <property type="entry name" value="DUF4221"/>
</dbReference>
<name>A0A514CHB1_9BACT</name>
<dbReference type="Pfam" id="PF13970">
    <property type="entry name" value="DUF4221"/>
    <property type="match status" value="1"/>
</dbReference>
<dbReference type="EMBL" id="CP041253">
    <property type="protein sequence ID" value="QDH79211.1"/>
    <property type="molecule type" value="Genomic_DNA"/>
</dbReference>
<keyword evidence="2" id="KW-1185">Reference proteome</keyword>